<name>A0A9W7EV32_9STRA</name>
<dbReference type="Pfam" id="PF13306">
    <property type="entry name" value="LRR_5"/>
    <property type="match status" value="1"/>
</dbReference>
<dbReference type="Pfam" id="PF01753">
    <property type="entry name" value="zf-MYND"/>
    <property type="match status" value="1"/>
</dbReference>
<dbReference type="GO" id="GO:0008270">
    <property type="term" value="F:zinc ion binding"/>
    <property type="evidence" value="ECO:0007669"/>
    <property type="project" value="UniProtKB-KW"/>
</dbReference>
<evidence type="ECO:0000313" key="6">
    <source>
        <dbReference type="EMBL" id="GMH91697.1"/>
    </source>
</evidence>
<dbReference type="SUPFAM" id="SSF52058">
    <property type="entry name" value="L domain-like"/>
    <property type="match status" value="1"/>
</dbReference>
<evidence type="ECO:0000259" key="5">
    <source>
        <dbReference type="PROSITE" id="PS50865"/>
    </source>
</evidence>
<dbReference type="InterPro" id="IPR002893">
    <property type="entry name" value="Znf_MYND"/>
</dbReference>
<evidence type="ECO:0000313" key="7">
    <source>
        <dbReference type="Proteomes" id="UP001165085"/>
    </source>
</evidence>
<keyword evidence="2 4" id="KW-0863">Zinc-finger</keyword>
<dbReference type="Gene3D" id="6.10.140.2220">
    <property type="match status" value="1"/>
</dbReference>
<dbReference type="InterPro" id="IPR053139">
    <property type="entry name" value="Surface_bspA-like"/>
</dbReference>
<dbReference type="InterPro" id="IPR026906">
    <property type="entry name" value="LRR_5"/>
</dbReference>
<feature type="domain" description="MYND-type" evidence="5">
    <location>
        <begin position="285"/>
        <end position="324"/>
    </location>
</feature>
<evidence type="ECO:0000256" key="4">
    <source>
        <dbReference type="PROSITE-ProRule" id="PRU00134"/>
    </source>
</evidence>
<proteinExistence type="predicted"/>
<sequence>MSEENHNDYDFIEGSTFPISAAPYLDGNLLGLLLLSGPRGPRSLPFVRVVEFVSGETLMRLRMLCKAWRVSVDGLIDSMVLSGEMMVHGGNDIIGEGAVNLRTERRALVLEVVFLLNITKVGEMACWSAINLVVVEIPEGVKRIGYSAFASCVNLTTVTFPKTLLIIEGCAFMNCVSLENVDFLHTNLQFIGPCVFRDCCQLSSMTLPDSLKISNLDRGMKTVAPHVFLGCTAIAPSHIDVFGGNAPYDVKKGQFSDMNPSNINNKHDATLAIIAHLRSVQQTVCAVVGCFKPGTKTCAACLEVHYCSAEHQKQHWKSHHKKVCVTLPDPLCDPGLGRIASRRIFELKNE</sequence>
<dbReference type="PANTHER" id="PTHR45661:SF3">
    <property type="entry name" value="IG-LIKE DOMAIN-CONTAINING PROTEIN"/>
    <property type="match status" value="1"/>
</dbReference>
<protein>
    <recommendedName>
        <fullName evidence="5">MYND-type domain-containing protein</fullName>
    </recommendedName>
</protein>
<dbReference type="SUPFAM" id="SSF144232">
    <property type="entry name" value="HIT/MYND zinc finger-like"/>
    <property type="match status" value="1"/>
</dbReference>
<dbReference type="PROSITE" id="PS01360">
    <property type="entry name" value="ZF_MYND_1"/>
    <property type="match status" value="1"/>
</dbReference>
<keyword evidence="3" id="KW-0862">Zinc</keyword>
<keyword evidence="1" id="KW-0479">Metal-binding</keyword>
<dbReference type="InterPro" id="IPR032675">
    <property type="entry name" value="LRR_dom_sf"/>
</dbReference>
<dbReference type="PANTHER" id="PTHR45661">
    <property type="entry name" value="SURFACE ANTIGEN"/>
    <property type="match status" value="1"/>
</dbReference>
<evidence type="ECO:0000256" key="2">
    <source>
        <dbReference type="ARBA" id="ARBA00022771"/>
    </source>
</evidence>
<comment type="caution">
    <text evidence="6">The sequence shown here is derived from an EMBL/GenBank/DDBJ whole genome shotgun (WGS) entry which is preliminary data.</text>
</comment>
<dbReference type="Gene3D" id="3.80.10.10">
    <property type="entry name" value="Ribonuclease Inhibitor"/>
    <property type="match status" value="1"/>
</dbReference>
<evidence type="ECO:0000256" key="3">
    <source>
        <dbReference type="ARBA" id="ARBA00022833"/>
    </source>
</evidence>
<evidence type="ECO:0000256" key="1">
    <source>
        <dbReference type="ARBA" id="ARBA00022723"/>
    </source>
</evidence>
<organism evidence="6 7">
    <name type="scientific">Triparma strigata</name>
    <dbReference type="NCBI Taxonomy" id="1606541"/>
    <lineage>
        <taxon>Eukaryota</taxon>
        <taxon>Sar</taxon>
        <taxon>Stramenopiles</taxon>
        <taxon>Ochrophyta</taxon>
        <taxon>Bolidophyceae</taxon>
        <taxon>Parmales</taxon>
        <taxon>Triparmaceae</taxon>
        <taxon>Triparma</taxon>
    </lineage>
</organism>
<reference evidence="7" key="1">
    <citation type="journal article" date="2023" name="Commun. Biol.">
        <title>Genome analysis of Parmales, the sister group of diatoms, reveals the evolutionary specialization of diatoms from phago-mixotrophs to photoautotrophs.</title>
        <authorList>
            <person name="Ban H."/>
            <person name="Sato S."/>
            <person name="Yoshikawa S."/>
            <person name="Yamada K."/>
            <person name="Nakamura Y."/>
            <person name="Ichinomiya M."/>
            <person name="Sato N."/>
            <person name="Blanc-Mathieu R."/>
            <person name="Endo H."/>
            <person name="Kuwata A."/>
            <person name="Ogata H."/>
        </authorList>
    </citation>
    <scope>NUCLEOTIDE SEQUENCE [LARGE SCALE GENOMIC DNA]</scope>
    <source>
        <strain evidence="7">NIES 3701</strain>
    </source>
</reference>
<dbReference type="AlphaFoldDB" id="A0A9W7EV32"/>
<accession>A0A9W7EV32</accession>
<dbReference type="EMBL" id="BRXY01000388">
    <property type="protein sequence ID" value="GMH91697.1"/>
    <property type="molecule type" value="Genomic_DNA"/>
</dbReference>
<keyword evidence="7" id="KW-1185">Reference proteome</keyword>
<dbReference type="Proteomes" id="UP001165085">
    <property type="component" value="Unassembled WGS sequence"/>
</dbReference>
<gene>
    <name evidence="6" type="ORF">TrST_g13843</name>
</gene>
<dbReference type="PROSITE" id="PS50865">
    <property type="entry name" value="ZF_MYND_2"/>
    <property type="match status" value="1"/>
</dbReference>